<dbReference type="EMBL" id="UHJL01000001">
    <property type="protein sequence ID" value="SUQ19353.1"/>
    <property type="molecule type" value="Genomic_DNA"/>
</dbReference>
<dbReference type="AlphaFoldDB" id="A0A380RUU5"/>
<dbReference type="Proteomes" id="UP000255423">
    <property type="component" value="Unassembled WGS sequence"/>
</dbReference>
<name>A0A380RUU5_FIBSU</name>
<proteinExistence type="predicted"/>
<organism evidence="1 2">
    <name type="scientific">Fibrobacter succinogenes</name>
    <name type="common">Bacteroides succinogenes</name>
    <dbReference type="NCBI Taxonomy" id="833"/>
    <lineage>
        <taxon>Bacteria</taxon>
        <taxon>Pseudomonadati</taxon>
        <taxon>Fibrobacterota</taxon>
        <taxon>Fibrobacteria</taxon>
        <taxon>Fibrobacterales</taxon>
        <taxon>Fibrobacteraceae</taxon>
        <taxon>Fibrobacter</taxon>
    </lineage>
</organism>
<sequence length="60" mass="7089">MKRMELVDFELAFKQAASTHKKVGWVSVFDKTIHFFKSFNFKAKAFSFCLSFYPNNCDVR</sequence>
<protein>
    <submittedName>
        <fullName evidence="1">Uncharacterized protein</fullName>
    </submittedName>
</protein>
<evidence type="ECO:0000313" key="2">
    <source>
        <dbReference type="Proteomes" id="UP000255423"/>
    </source>
</evidence>
<reference evidence="1 2" key="1">
    <citation type="submission" date="2017-08" db="EMBL/GenBank/DDBJ databases">
        <authorList>
            <person name="de Groot N.N."/>
        </authorList>
    </citation>
    <scope>NUCLEOTIDE SEQUENCE [LARGE SCALE GENOMIC DNA]</scope>
    <source>
        <strain evidence="1 2">HM2</strain>
    </source>
</reference>
<evidence type="ECO:0000313" key="1">
    <source>
        <dbReference type="EMBL" id="SUQ19353.1"/>
    </source>
</evidence>
<gene>
    <name evidence="1" type="ORF">SAMN05661053_0584</name>
</gene>
<accession>A0A380RUU5</accession>